<accession>A0AAN7BMI3</accession>
<gene>
    <name evidence="2" type="ORF">QBC38DRAFT_546621</name>
</gene>
<proteinExistence type="predicted"/>
<sequence>MSSNNYSQSDQRQANISGMNDSKDNRPTVLTYPDPITNSNTLTSNSQNENSIALGNNTERYKPEEKQPIKDNLVQQIQLDEAEKVDEGRDIASGMIKYEGRKDRDYYHLDGSKCIGLLCPEPLCITRAYHLAYTRSSGRGSLPSSTSSDRYGSGGQKDFRRDASQPTKASLQNTPPFKTHAGPSFVPGSGDKVLGVVPINLNVKRGNKTGKKSKSVLVLNNVLHIPSATVNILGGKATGDYNHVNFNLPDDVHKYVATIEGQARRLAVLVERFTLFVLRTSDFPPPEAPSPFGEGFKGVVLGIWHWPESERKRFEAFKRGDHAEAEDPPYTSEEKQWLKQHWRGEEWFLRSYGFKIHDEDDRAAGRRLVRAFMKRDKGEVEEEEEEEAVNPWASAYSEEDPPYTQAEKKWLRKYVGGEWNFLDMHVLDIKHEPDRASARSVFRRYWKDVEEEEEGEETEISAKRKRIQQNFDEGWTPQQKLVPPYTPKEKIWLKHHFEGEWGFLKSRELRIDDENDRATRRCLLRNLKRDSDKDEAKKVAVHQGTQKRSLEQDEDGDVGSSRMAKRRK</sequence>
<dbReference type="EMBL" id="MU865361">
    <property type="protein sequence ID" value="KAK4225713.1"/>
    <property type="molecule type" value="Genomic_DNA"/>
</dbReference>
<keyword evidence="3" id="KW-1185">Reference proteome</keyword>
<feature type="compositionally biased region" description="Polar residues" evidence="1">
    <location>
        <begin position="1"/>
        <end position="20"/>
    </location>
</feature>
<feature type="compositionally biased region" description="Low complexity" evidence="1">
    <location>
        <begin position="136"/>
        <end position="148"/>
    </location>
</feature>
<feature type="compositionally biased region" description="Polar residues" evidence="1">
    <location>
        <begin position="164"/>
        <end position="176"/>
    </location>
</feature>
<dbReference type="PANTHER" id="PTHR40628:SF1">
    <property type="entry name" value="CHROMO DOMAIN-CONTAINING PROTEIN"/>
    <property type="match status" value="1"/>
</dbReference>
<reference evidence="2" key="1">
    <citation type="journal article" date="2023" name="Mol. Phylogenet. Evol.">
        <title>Genome-scale phylogeny and comparative genomics of the fungal order Sordariales.</title>
        <authorList>
            <person name="Hensen N."/>
            <person name="Bonometti L."/>
            <person name="Westerberg I."/>
            <person name="Brannstrom I.O."/>
            <person name="Guillou S."/>
            <person name="Cros-Aarteil S."/>
            <person name="Calhoun S."/>
            <person name="Haridas S."/>
            <person name="Kuo A."/>
            <person name="Mondo S."/>
            <person name="Pangilinan J."/>
            <person name="Riley R."/>
            <person name="LaButti K."/>
            <person name="Andreopoulos B."/>
            <person name="Lipzen A."/>
            <person name="Chen C."/>
            <person name="Yan M."/>
            <person name="Daum C."/>
            <person name="Ng V."/>
            <person name="Clum A."/>
            <person name="Steindorff A."/>
            <person name="Ohm R.A."/>
            <person name="Martin F."/>
            <person name="Silar P."/>
            <person name="Natvig D.O."/>
            <person name="Lalanne C."/>
            <person name="Gautier V."/>
            <person name="Ament-Velasquez S.L."/>
            <person name="Kruys A."/>
            <person name="Hutchinson M.I."/>
            <person name="Powell A.J."/>
            <person name="Barry K."/>
            <person name="Miller A.N."/>
            <person name="Grigoriev I.V."/>
            <person name="Debuchy R."/>
            <person name="Gladieux P."/>
            <person name="Hiltunen Thoren M."/>
            <person name="Johannesson H."/>
        </authorList>
    </citation>
    <scope>NUCLEOTIDE SEQUENCE</scope>
    <source>
        <strain evidence="2">CBS 990.96</strain>
    </source>
</reference>
<evidence type="ECO:0000313" key="3">
    <source>
        <dbReference type="Proteomes" id="UP001301958"/>
    </source>
</evidence>
<name>A0AAN7BMI3_9PEZI</name>
<feature type="region of interest" description="Disordered" evidence="1">
    <location>
        <begin position="1"/>
        <end position="50"/>
    </location>
</feature>
<dbReference type="AlphaFoldDB" id="A0AAN7BMI3"/>
<organism evidence="2 3">
    <name type="scientific">Podospora fimiseda</name>
    <dbReference type="NCBI Taxonomy" id="252190"/>
    <lineage>
        <taxon>Eukaryota</taxon>
        <taxon>Fungi</taxon>
        <taxon>Dikarya</taxon>
        <taxon>Ascomycota</taxon>
        <taxon>Pezizomycotina</taxon>
        <taxon>Sordariomycetes</taxon>
        <taxon>Sordariomycetidae</taxon>
        <taxon>Sordariales</taxon>
        <taxon>Podosporaceae</taxon>
        <taxon>Podospora</taxon>
    </lineage>
</organism>
<protein>
    <submittedName>
        <fullName evidence="2">Uncharacterized protein</fullName>
    </submittedName>
</protein>
<dbReference type="PANTHER" id="PTHR40628">
    <property type="entry name" value="CHROMO DOMAIN-CONTAINING PROTEIN"/>
    <property type="match status" value="1"/>
</dbReference>
<reference evidence="2" key="2">
    <citation type="submission" date="2023-05" db="EMBL/GenBank/DDBJ databases">
        <authorList>
            <consortium name="Lawrence Berkeley National Laboratory"/>
            <person name="Steindorff A."/>
            <person name="Hensen N."/>
            <person name="Bonometti L."/>
            <person name="Westerberg I."/>
            <person name="Brannstrom I.O."/>
            <person name="Guillou S."/>
            <person name="Cros-Aarteil S."/>
            <person name="Calhoun S."/>
            <person name="Haridas S."/>
            <person name="Kuo A."/>
            <person name="Mondo S."/>
            <person name="Pangilinan J."/>
            <person name="Riley R."/>
            <person name="Labutti K."/>
            <person name="Andreopoulos B."/>
            <person name="Lipzen A."/>
            <person name="Chen C."/>
            <person name="Yanf M."/>
            <person name="Daum C."/>
            <person name="Ng V."/>
            <person name="Clum A."/>
            <person name="Ohm R."/>
            <person name="Martin F."/>
            <person name="Silar P."/>
            <person name="Natvig D."/>
            <person name="Lalanne C."/>
            <person name="Gautier V."/>
            <person name="Ament-Velasquez S.L."/>
            <person name="Kruys A."/>
            <person name="Hutchinson M.I."/>
            <person name="Powell A.J."/>
            <person name="Barry K."/>
            <person name="Miller A.N."/>
            <person name="Grigoriev I.V."/>
            <person name="Debuchy R."/>
            <person name="Gladieux P."/>
            <person name="Thoren M.H."/>
            <person name="Johannesson H."/>
        </authorList>
    </citation>
    <scope>NUCLEOTIDE SEQUENCE</scope>
    <source>
        <strain evidence="2">CBS 990.96</strain>
    </source>
</reference>
<evidence type="ECO:0000256" key="1">
    <source>
        <dbReference type="SAM" id="MobiDB-lite"/>
    </source>
</evidence>
<feature type="region of interest" description="Disordered" evidence="1">
    <location>
        <begin position="136"/>
        <end position="186"/>
    </location>
</feature>
<feature type="region of interest" description="Disordered" evidence="1">
    <location>
        <begin position="530"/>
        <end position="568"/>
    </location>
</feature>
<evidence type="ECO:0000313" key="2">
    <source>
        <dbReference type="EMBL" id="KAK4225713.1"/>
    </source>
</evidence>
<comment type="caution">
    <text evidence="2">The sequence shown here is derived from an EMBL/GenBank/DDBJ whole genome shotgun (WGS) entry which is preliminary data.</text>
</comment>
<feature type="compositionally biased region" description="Low complexity" evidence="1">
    <location>
        <begin position="37"/>
        <end position="50"/>
    </location>
</feature>
<dbReference type="Proteomes" id="UP001301958">
    <property type="component" value="Unassembled WGS sequence"/>
</dbReference>